<keyword evidence="1" id="KW-0175">Coiled coil</keyword>
<evidence type="ECO:0008006" key="5">
    <source>
        <dbReference type="Google" id="ProtNLM"/>
    </source>
</evidence>
<keyword evidence="4" id="KW-1185">Reference proteome</keyword>
<feature type="compositionally biased region" description="Basic and acidic residues" evidence="2">
    <location>
        <begin position="410"/>
        <end position="427"/>
    </location>
</feature>
<dbReference type="EMBL" id="JAQNDO010000001">
    <property type="protein sequence ID" value="MDC0743216.1"/>
    <property type="molecule type" value="Genomic_DNA"/>
</dbReference>
<comment type="caution">
    <text evidence="3">The sequence shown here is derived from an EMBL/GenBank/DDBJ whole genome shotgun (WGS) entry which is preliminary data.</text>
</comment>
<feature type="coiled-coil region" evidence="1">
    <location>
        <begin position="319"/>
        <end position="360"/>
    </location>
</feature>
<dbReference type="Proteomes" id="UP001221411">
    <property type="component" value="Unassembled WGS sequence"/>
</dbReference>
<protein>
    <recommendedName>
        <fullName evidence="5">Chromosome segregation protein SMC</fullName>
    </recommendedName>
</protein>
<evidence type="ECO:0000313" key="4">
    <source>
        <dbReference type="Proteomes" id="UP001221411"/>
    </source>
</evidence>
<sequence length="668" mass="73929">MQRELFKPRELAVKPTTKNGPRLWFRRLVIWGEPDAKPIQDIEFGPGLNIIWSPDPADRSARDDGEAPPGPGHGAGKTLVCRLLRYCLGEPHFASDVLRSKISSAFKDGRVGVELIVDGAEWVVVRSIGVFGHDVVLEGGTLEAAVSSNTAPTGIAPLIDMLVERFLTADVAALVTKSREGEEETEAQRRAWLFAIAWLTRDQECHFGKATEWRAAASESGSPARRLSVGDANNVVRALLGAITPREHRLEAEVEKLGRRREDEGRGIERRRWLIEQSLKRILRAVELEGKPLPEGDLLGQFLRNAARVRVAQVAVVDAKGELASVDDLEAKYESERKEVERLEAELSSAETKRSTAEAVAKQIASETPGLTASLDEAEIPTCPVCEVPIDRVLAEGCKLSHKLPDVESLRQRQEKNQRDLRDKKAEQAAAEEALKRLGPQLKAATTRRDKAWADLRAARRQRDARTEVWYAARRIGDDVGDLEKLLTENAEAEKTLADIDTTLKQRREAAGAERDQHGQVFARLGQHFDPLVRRLLGPKSEATGRVQHDGNGLNLVVEYGGERSTPAINLVKVLAFDLATLCRSIEGATKLPPLLIHDSPRSSDLGLSIYHELFHVVRELEKAGSGPQFQYIVTTTSRPPDDLVGDKRVRLKLNGSPAEARLLRRDL</sequence>
<accession>A0ABT5ER74</accession>
<dbReference type="RefSeq" id="WP_271918573.1">
    <property type="nucleotide sequence ID" value="NZ_JAQNDO010000001.1"/>
</dbReference>
<dbReference type="Gene3D" id="6.10.140.910">
    <property type="match status" value="1"/>
</dbReference>
<gene>
    <name evidence="3" type="ORF">POL67_17835</name>
</gene>
<proteinExistence type="predicted"/>
<evidence type="ECO:0000313" key="3">
    <source>
        <dbReference type="EMBL" id="MDC0743216.1"/>
    </source>
</evidence>
<evidence type="ECO:0000256" key="2">
    <source>
        <dbReference type="SAM" id="MobiDB-lite"/>
    </source>
</evidence>
<feature type="region of interest" description="Disordered" evidence="2">
    <location>
        <begin position="410"/>
        <end position="430"/>
    </location>
</feature>
<name>A0ABT5ER74_9BACT</name>
<organism evidence="3 4">
    <name type="scientific">Polyangium mundeleinium</name>
    <dbReference type="NCBI Taxonomy" id="2995306"/>
    <lineage>
        <taxon>Bacteria</taxon>
        <taxon>Pseudomonadati</taxon>
        <taxon>Myxococcota</taxon>
        <taxon>Polyangia</taxon>
        <taxon>Polyangiales</taxon>
        <taxon>Polyangiaceae</taxon>
        <taxon>Polyangium</taxon>
    </lineage>
</organism>
<evidence type="ECO:0000256" key="1">
    <source>
        <dbReference type="SAM" id="Coils"/>
    </source>
</evidence>
<reference evidence="3 4" key="1">
    <citation type="submission" date="2022-11" db="EMBL/GenBank/DDBJ databases">
        <title>Minimal conservation of predation-associated metabolite biosynthetic gene clusters underscores biosynthetic potential of Myxococcota including descriptions for ten novel species: Archangium lansinium sp. nov., Myxococcus landrumus sp. nov., Nannocystis bai.</title>
        <authorList>
            <person name="Ahearne A."/>
            <person name="Stevens C."/>
            <person name="Dowd S."/>
        </authorList>
    </citation>
    <scope>NUCLEOTIDE SEQUENCE [LARGE SCALE GENOMIC DNA]</scope>
    <source>
        <strain evidence="3 4">RJM3</strain>
    </source>
</reference>